<proteinExistence type="predicted"/>
<evidence type="ECO:0000313" key="1">
    <source>
        <dbReference type="EMBL" id="JAE18296.1"/>
    </source>
</evidence>
<reference evidence="1" key="1">
    <citation type="submission" date="2014-09" db="EMBL/GenBank/DDBJ databases">
        <authorList>
            <person name="Magalhaes I.L.F."/>
            <person name="Oliveira U."/>
            <person name="Santos F.R."/>
            <person name="Vidigal T.H.D.A."/>
            <person name="Brescovit A.D."/>
            <person name="Santos A.J."/>
        </authorList>
    </citation>
    <scope>NUCLEOTIDE SEQUENCE</scope>
    <source>
        <tissue evidence="1">Shoot tissue taken approximately 20 cm above the soil surface</tissue>
    </source>
</reference>
<sequence length="149" mass="16409">MLATTMAGMHISESKQQQLFFVSDELGAFFFFSFFNFIQEASGGLQRDRIDPTCAACLISSLPPAWKHTYICMSQMDACMAAREDKINAIPLEFSTCASVPTLPSVSTRANVVYRFAGARATSSMGCMDREFGELHIANRSTGRVRGLN</sequence>
<dbReference type="EMBL" id="GBRH01179600">
    <property type="protein sequence ID" value="JAE18296.1"/>
    <property type="molecule type" value="Transcribed_RNA"/>
</dbReference>
<accession>A0A0A9G6X1</accession>
<organism evidence="1">
    <name type="scientific">Arundo donax</name>
    <name type="common">Giant reed</name>
    <name type="synonym">Donax arundinaceus</name>
    <dbReference type="NCBI Taxonomy" id="35708"/>
    <lineage>
        <taxon>Eukaryota</taxon>
        <taxon>Viridiplantae</taxon>
        <taxon>Streptophyta</taxon>
        <taxon>Embryophyta</taxon>
        <taxon>Tracheophyta</taxon>
        <taxon>Spermatophyta</taxon>
        <taxon>Magnoliopsida</taxon>
        <taxon>Liliopsida</taxon>
        <taxon>Poales</taxon>
        <taxon>Poaceae</taxon>
        <taxon>PACMAD clade</taxon>
        <taxon>Arundinoideae</taxon>
        <taxon>Arundineae</taxon>
        <taxon>Arundo</taxon>
    </lineage>
</organism>
<name>A0A0A9G6X1_ARUDO</name>
<protein>
    <submittedName>
        <fullName evidence="1">Uncharacterized protein</fullName>
    </submittedName>
</protein>
<reference evidence="1" key="2">
    <citation type="journal article" date="2015" name="Data Brief">
        <title>Shoot transcriptome of the giant reed, Arundo donax.</title>
        <authorList>
            <person name="Barrero R.A."/>
            <person name="Guerrero F.D."/>
            <person name="Moolhuijzen P."/>
            <person name="Goolsby J.A."/>
            <person name="Tidwell J."/>
            <person name="Bellgard S.E."/>
            <person name="Bellgard M.I."/>
        </authorList>
    </citation>
    <scope>NUCLEOTIDE SEQUENCE</scope>
    <source>
        <tissue evidence="1">Shoot tissue taken approximately 20 cm above the soil surface</tissue>
    </source>
</reference>
<dbReference type="AlphaFoldDB" id="A0A0A9G6X1"/>